<organism evidence="3 4">
    <name type="scientific">Litoribrevibacter euphylliae</name>
    <dbReference type="NCBI Taxonomy" id="1834034"/>
    <lineage>
        <taxon>Bacteria</taxon>
        <taxon>Pseudomonadati</taxon>
        <taxon>Pseudomonadota</taxon>
        <taxon>Gammaproteobacteria</taxon>
        <taxon>Oceanospirillales</taxon>
        <taxon>Oceanospirillaceae</taxon>
        <taxon>Litoribrevibacter</taxon>
    </lineage>
</organism>
<accession>A0ABV7HGY4</accession>
<comment type="caution">
    <text evidence="3">The sequence shown here is derived from an EMBL/GenBank/DDBJ whole genome shotgun (WGS) entry which is preliminary data.</text>
</comment>
<evidence type="ECO:0000256" key="1">
    <source>
        <dbReference type="SAM" id="Phobius"/>
    </source>
</evidence>
<feature type="transmembrane region" description="Helical" evidence="1">
    <location>
        <begin position="6"/>
        <end position="24"/>
    </location>
</feature>
<dbReference type="Pfam" id="PF10675">
    <property type="entry name" value="DUF2489"/>
    <property type="match status" value="1"/>
</dbReference>
<name>A0ABV7HGY4_9GAMM</name>
<feature type="domain" description="DUF2489" evidence="2">
    <location>
        <begin position="16"/>
        <end position="142"/>
    </location>
</feature>
<reference evidence="4" key="1">
    <citation type="journal article" date="2019" name="Int. J. Syst. Evol. Microbiol.">
        <title>The Global Catalogue of Microorganisms (GCM) 10K type strain sequencing project: providing services to taxonomists for standard genome sequencing and annotation.</title>
        <authorList>
            <consortium name="The Broad Institute Genomics Platform"/>
            <consortium name="The Broad Institute Genome Sequencing Center for Infectious Disease"/>
            <person name="Wu L."/>
            <person name="Ma J."/>
        </authorList>
    </citation>
    <scope>NUCLEOTIDE SEQUENCE [LARGE SCALE GENOMIC DNA]</scope>
    <source>
        <strain evidence="4">KCTC 52438</strain>
    </source>
</reference>
<gene>
    <name evidence="3" type="ORF">ACFOEK_07925</name>
</gene>
<dbReference type="RefSeq" id="WP_386718821.1">
    <property type="nucleotide sequence ID" value="NZ_JBHRSZ010000004.1"/>
</dbReference>
<evidence type="ECO:0000313" key="4">
    <source>
        <dbReference type="Proteomes" id="UP001595476"/>
    </source>
</evidence>
<evidence type="ECO:0000259" key="2">
    <source>
        <dbReference type="Pfam" id="PF10675"/>
    </source>
</evidence>
<sequence>MTTLHITLLIIALGIIAGLSYWAWNLTQQVKKKEKDILDSVNQRHDNIIESIRVIASAYEDQQVELIEASIRLKVLLDNLPLSAEEKQPFIVLDVIYEKVGHIPTHENWKALSRKEKFQYEKEMASIEQEYKDLFTATAKELKTYAFDIKPKVTYN</sequence>
<keyword evidence="4" id="KW-1185">Reference proteome</keyword>
<protein>
    <submittedName>
        <fullName evidence="3">DUF2489 domain-containing protein</fullName>
    </submittedName>
</protein>
<keyword evidence="1" id="KW-0472">Membrane</keyword>
<keyword evidence="1" id="KW-1133">Transmembrane helix</keyword>
<keyword evidence="1" id="KW-0812">Transmembrane</keyword>
<dbReference type="EMBL" id="JBHRSZ010000004">
    <property type="protein sequence ID" value="MFC3150952.1"/>
    <property type="molecule type" value="Genomic_DNA"/>
</dbReference>
<evidence type="ECO:0000313" key="3">
    <source>
        <dbReference type="EMBL" id="MFC3150952.1"/>
    </source>
</evidence>
<proteinExistence type="predicted"/>
<dbReference type="InterPro" id="IPR019617">
    <property type="entry name" value="DUF2489"/>
</dbReference>
<dbReference type="Proteomes" id="UP001595476">
    <property type="component" value="Unassembled WGS sequence"/>
</dbReference>